<dbReference type="EMBL" id="JABXWD010000093">
    <property type="protein sequence ID" value="MBV6341318.1"/>
    <property type="molecule type" value="Genomic_DNA"/>
</dbReference>
<keyword evidence="2" id="KW-1185">Reference proteome</keyword>
<name>A0ABS6RYP7_9BACT</name>
<accession>A0ABS6RYP7</accession>
<protein>
    <submittedName>
        <fullName evidence="1">Uncharacterized protein</fullName>
    </submittedName>
</protein>
<organism evidence="1 2">
    <name type="scientific">Candidatus Magnetobacterium casense</name>
    <dbReference type="NCBI Taxonomy" id="1455061"/>
    <lineage>
        <taxon>Bacteria</taxon>
        <taxon>Pseudomonadati</taxon>
        <taxon>Nitrospirota</taxon>
        <taxon>Thermodesulfovibrionia</taxon>
        <taxon>Thermodesulfovibrionales</taxon>
        <taxon>Candidatus Magnetobacteriaceae</taxon>
        <taxon>Candidatus Magnetobacterium</taxon>
    </lineage>
</organism>
<proteinExistence type="predicted"/>
<comment type="caution">
    <text evidence="1">The sequence shown here is derived from an EMBL/GenBank/DDBJ whole genome shotgun (WGS) entry which is preliminary data.</text>
</comment>
<dbReference type="RefSeq" id="WP_218251953.1">
    <property type="nucleotide sequence ID" value="NZ_JABXWD010000093.1"/>
</dbReference>
<dbReference type="Proteomes" id="UP001196980">
    <property type="component" value="Unassembled WGS sequence"/>
</dbReference>
<sequence length="627" mass="74497">MSDYKSKIYLDERLEACDDKHRQMSLETLALNYQLFGSNEESEEEAQKRQEIIWKILDEYYKKLPDSYKETADDKTWRLFLARMDRRKMKPTIEKKDDKFLINLNPEIAPELKKHSEEHLKRDAEMMSHIPLSLWAQSRFNREDENYKKYPQYENDLNLVIKETKNIIDRLNNNGEENFVLFKYSIPAYSCAVLLRDYFDSLNEDESSFCKNFVLEHASLSLNNNYKYKILDGVGAAVSVLSIILKHFAQDRDRLKRILLFTLFDSHHMEMDYSLFNYAMNAVLALWKENFEDANSMFLGYLLLKPKYNKIMKTTKNYYERSVYQLIGRLVEEYENEIETIISNNITYEKLPDLKDIDLGTLATAFQLLPLKTENKTHKKFLNSIFSIFSEKLFSNDEKNDYNLRHRFLQKLSSFILTSKKEDIETYLKPFLDDFRSSRNTANFFYEFVIAEDSLNKYEEFWIVWDAFYPKIVEICKDEMSHYYNRDREIVYSYLFASISWRKDAKHWDTLKVREKYFFDKVAKDIGNYPAVLYSIAKLLNGIGNSIFSDAGVSWISSILKNDKTLSTKELDKGTIFEMDNFVRGYILNNRKKFKPYPEIKKQIIVILNFLVEQGSVAGYLLREDIL</sequence>
<gene>
    <name evidence="1" type="ORF">HWQ67_06950</name>
</gene>
<evidence type="ECO:0000313" key="2">
    <source>
        <dbReference type="Proteomes" id="UP001196980"/>
    </source>
</evidence>
<evidence type="ECO:0000313" key="1">
    <source>
        <dbReference type="EMBL" id="MBV6341318.1"/>
    </source>
</evidence>
<reference evidence="1 2" key="1">
    <citation type="journal article" date="2020" name="J Geophys Res Biogeosci">
        <title>Magnetotaxis as an Adaptation to Enable Bacterial Shuttling of Microbial Sulfur and Sulfur Cycling Across Aquatic Oxic#Anoxic Interfaces.</title>
        <authorList>
            <person name="Li J."/>
            <person name="Liu P."/>
            <person name="Wang J."/>
            <person name="Roberts A.P."/>
            <person name="Pan Y."/>
        </authorList>
    </citation>
    <scope>NUCLEOTIDE SEQUENCE [LARGE SCALE GENOMIC DNA]</scope>
    <source>
        <strain evidence="1 2">MYR-1_YQ</strain>
    </source>
</reference>